<feature type="transmembrane region" description="Helical" evidence="1">
    <location>
        <begin position="71"/>
        <end position="91"/>
    </location>
</feature>
<dbReference type="InterPro" id="IPR007038">
    <property type="entry name" value="HupE_UreJ"/>
</dbReference>
<dbReference type="Proteomes" id="UP000019184">
    <property type="component" value="Unassembled WGS sequence"/>
</dbReference>
<keyword evidence="1" id="KW-0472">Membrane</keyword>
<feature type="transmembrane region" description="Helical" evidence="1">
    <location>
        <begin position="97"/>
        <end position="116"/>
    </location>
</feature>
<comment type="caution">
    <text evidence="2">The sequence shown here is derived from an EMBL/GenBank/DDBJ whole genome shotgun (WGS) entry which is preliminary data.</text>
</comment>
<dbReference type="Pfam" id="PF04955">
    <property type="entry name" value="HupE_UreJ"/>
    <property type="match status" value="1"/>
</dbReference>
<accession>A0A7U7J3Z6</accession>
<keyword evidence="1" id="KW-1133">Transmembrane helix</keyword>
<keyword evidence="3" id="KW-1185">Reference proteome</keyword>
<keyword evidence="1" id="KW-0812">Transmembrane</keyword>
<feature type="transmembrane region" description="Helical" evidence="1">
    <location>
        <begin position="150"/>
        <end position="174"/>
    </location>
</feature>
<dbReference type="PIRSF" id="PIRSF016919">
    <property type="entry name" value="HupE_UreJ"/>
    <property type="match status" value="1"/>
</dbReference>
<dbReference type="EMBL" id="CBTK010000096">
    <property type="protein sequence ID" value="CDH44715.1"/>
    <property type="molecule type" value="Genomic_DNA"/>
</dbReference>
<protein>
    <submittedName>
        <fullName evidence="2">HupE/UreJ protein</fullName>
    </submittedName>
</protein>
<dbReference type="AlphaFoldDB" id="A0A7U7J3Z6"/>
<feature type="transmembrane region" description="Helical" evidence="1">
    <location>
        <begin position="121"/>
        <end position="138"/>
    </location>
</feature>
<sequence length="206" mass="21056">MIMNIPIPNRWQSLATLAGLLVPALALAHVGQGDIAGGFVTGLEHPILGLDHVVAMVAVGLWGAQLGSPAIWVLPVTFPLVMAFGGLLGVLGVNLPGVEIGIAVSAITLGLMVTLAVRPPLWAAGMLVGLFAIFHGYAHGGAELPESANALAFAMGFVIATGSLHVTGIIIGLINRWPWGMRSLRTGGAAIAACGLYFLVPYLAGA</sequence>
<proteinExistence type="predicted"/>
<evidence type="ECO:0000313" key="3">
    <source>
        <dbReference type="Proteomes" id="UP000019184"/>
    </source>
</evidence>
<reference evidence="2 3" key="1">
    <citation type="journal article" date="2014" name="ISME J.">
        <title>Candidatus Competibacter-lineage genomes retrieved from metagenomes reveal functional metabolic diversity.</title>
        <authorList>
            <person name="McIlroy S.J."/>
            <person name="Albertsen M."/>
            <person name="Andresen E.K."/>
            <person name="Saunders A.M."/>
            <person name="Kristiansen R."/>
            <person name="Stokholm-Bjerregaard M."/>
            <person name="Nielsen K.L."/>
            <person name="Nielsen P.H."/>
        </authorList>
    </citation>
    <scope>NUCLEOTIDE SEQUENCE [LARGE SCALE GENOMIC DNA]</scope>
    <source>
        <strain evidence="2 3">Run_B_J11</strain>
    </source>
</reference>
<evidence type="ECO:0000256" key="1">
    <source>
        <dbReference type="SAM" id="Phobius"/>
    </source>
</evidence>
<gene>
    <name evidence="2" type="ORF">BN874_1850015</name>
</gene>
<feature type="transmembrane region" description="Helical" evidence="1">
    <location>
        <begin position="186"/>
        <end position="204"/>
    </location>
</feature>
<name>A0A7U7J3Z6_9GAMM</name>
<feature type="transmembrane region" description="Helical" evidence="1">
    <location>
        <begin position="43"/>
        <end position="64"/>
    </location>
</feature>
<evidence type="ECO:0000313" key="2">
    <source>
        <dbReference type="EMBL" id="CDH44715.1"/>
    </source>
</evidence>
<organism evidence="2 3">
    <name type="scientific">Candidatus Contendobacter odensis Run_B_J11</name>
    <dbReference type="NCBI Taxonomy" id="1400861"/>
    <lineage>
        <taxon>Bacteria</taxon>
        <taxon>Pseudomonadati</taxon>
        <taxon>Pseudomonadota</taxon>
        <taxon>Gammaproteobacteria</taxon>
        <taxon>Candidatus Competibacteraceae</taxon>
        <taxon>Candidatus Contendibacter</taxon>
    </lineage>
</organism>